<sequence>MGAFYGNSLLTILAAGASDCTQGCFIRRKPARLLPASLPCWLAGREDVTKALVYFEETSSQREPLDRRAWALQEGLLAPRTLSYGTKEMWWECNAAVESDGGRQILESMSVRGLPKPIRSIMSGQFPQHNFDELMSTQRKWLYILSQYGNRNITFLEDRLPALSGIAEIFSYERQGDKYNAGLWESDMPTNLLWNTLYPADQYRTTVPSWSWASLGRLQSNNVLRFDEQDVAGHQLSLPTATCSLISASVTLKGSNRFGEVTSGVLILKGPLKRVWLRKEQMHSEKIHLDRKITLEPDVSLEAWILFVTADKGLLLEKVESADTGNIFRRFGVYHSAYTRWDCAQTIISII</sequence>
<reference evidence="1 2" key="1">
    <citation type="submission" date="2016-03" db="EMBL/GenBank/DDBJ databases">
        <authorList>
            <person name="Ploux O."/>
        </authorList>
    </citation>
    <scope>NUCLEOTIDE SEQUENCE [LARGE SCALE GENOMIC DNA]</scope>
    <source>
        <strain evidence="1 2">UAMH 11012</strain>
    </source>
</reference>
<accession>A0A1L7WYI7</accession>
<dbReference type="EMBL" id="FJOG01000010">
    <property type="protein sequence ID" value="CZR57831.1"/>
    <property type="molecule type" value="Genomic_DNA"/>
</dbReference>
<proteinExistence type="predicted"/>
<evidence type="ECO:0008006" key="3">
    <source>
        <dbReference type="Google" id="ProtNLM"/>
    </source>
</evidence>
<gene>
    <name evidence="1" type="ORF">PAC_07720</name>
</gene>
<keyword evidence="2" id="KW-1185">Reference proteome</keyword>
<dbReference type="PANTHER" id="PTHR33112">
    <property type="entry name" value="DOMAIN PROTEIN, PUTATIVE-RELATED"/>
    <property type="match status" value="1"/>
</dbReference>
<protein>
    <recommendedName>
        <fullName evidence="3">Heterokaryon incompatibility domain-containing protein</fullName>
    </recommendedName>
</protein>
<dbReference type="AlphaFoldDB" id="A0A1L7WYI7"/>
<evidence type="ECO:0000313" key="1">
    <source>
        <dbReference type="EMBL" id="CZR57831.1"/>
    </source>
</evidence>
<evidence type="ECO:0000313" key="2">
    <source>
        <dbReference type="Proteomes" id="UP000184330"/>
    </source>
</evidence>
<name>A0A1L7WYI7_9HELO</name>
<dbReference type="OrthoDB" id="8300194at2759"/>
<dbReference type="Proteomes" id="UP000184330">
    <property type="component" value="Unassembled WGS sequence"/>
</dbReference>
<organism evidence="1 2">
    <name type="scientific">Phialocephala subalpina</name>
    <dbReference type="NCBI Taxonomy" id="576137"/>
    <lineage>
        <taxon>Eukaryota</taxon>
        <taxon>Fungi</taxon>
        <taxon>Dikarya</taxon>
        <taxon>Ascomycota</taxon>
        <taxon>Pezizomycotina</taxon>
        <taxon>Leotiomycetes</taxon>
        <taxon>Helotiales</taxon>
        <taxon>Mollisiaceae</taxon>
        <taxon>Phialocephala</taxon>
        <taxon>Phialocephala fortinii species complex</taxon>
    </lineage>
</organism>
<dbReference type="PANTHER" id="PTHR33112:SF15">
    <property type="entry name" value="HETEROKARYON INCOMPATIBILITY DOMAIN-CONTAINING PROTEIN"/>
    <property type="match status" value="1"/>
</dbReference>
<dbReference type="STRING" id="576137.A0A1L7WYI7"/>